<feature type="domain" description="UspA" evidence="2">
    <location>
        <begin position="2"/>
        <end position="136"/>
    </location>
</feature>
<dbReference type="AlphaFoldDB" id="L9WDV0"/>
<keyword evidence="4" id="KW-1185">Reference proteome</keyword>
<sequence length="141" mass="15310">MHRVLVPVDTNEDRAITQARYITSLPDAAESVEAYLLFIFTDESEDLPKDFKQFKSASRIGSVRRAKEHLEDNGVDVTVLEGSGDVEEGDILTRADEYDVDAIVLGGRKRSPVGKAVFGSVTQSVILNTDRPVVVTGGSGD</sequence>
<dbReference type="CDD" id="cd00293">
    <property type="entry name" value="USP-like"/>
    <property type="match status" value="1"/>
</dbReference>
<dbReference type="InterPro" id="IPR006016">
    <property type="entry name" value="UspA"/>
</dbReference>
<evidence type="ECO:0000256" key="1">
    <source>
        <dbReference type="ARBA" id="ARBA00008791"/>
    </source>
</evidence>
<dbReference type="Pfam" id="PF00582">
    <property type="entry name" value="Usp"/>
    <property type="match status" value="1"/>
</dbReference>
<dbReference type="Proteomes" id="UP000011661">
    <property type="component" value="Unassembled WGS sequence"/>
</dbReference>
<dbReference type="InterPro" id="IPR014729">
    <property type="entry name" value="Rossmann-like_a/b/a_fold"/>
</dbReference>
<dbReference type="PATRIC" id="fig|1230460.4.peg.873"/>
<name>L9WDV0_9EURY</name>
<protein>
    <submittedName>
        <fullName evidence="3">UspA domain-containing protein</fullName>
    </submittedName>
</protein>
<comment type="similarity">
    <text evidence="1">Belongs to the universal stress protein A family.</text>
</comment>
<proteinExistence type="inferred from homology"/>
<gene>
    <name evidence="3" type="ORF">C495_04332</name>
</gene>
<dbReference type="RefSeq" id="WP_008160356.1">
    <property type="nucleotide sequence ID" value="NZ_AOHX01000026.1"/>
</dbReference>
<comment type="caution">
    <text evidence="3">The sequence shown here is derived from an EMBL/GenBank/DDBJ whole genome shotgun (WGS) entry which is preliminary data.</text>
</comment>
<dbReference type="EMBL" id="AOHX01000026">
    <property type="protein sequence ID" value="ELY47456.1"/>
    <property type="molecule type" value="Genomic_DNA"/>
</dbReference>
<accession>L9WDV0</accession>
<dbReference type="SUPFAM" id="SSF52402">
    <property type="entry name" value="Adenine nucleotide alpha hydrolases-like"/>
    <property type="match status" value="1"/>
</dbReference>
<dbReference type="eggNOG" id="arCOG03050">
    <property type="taxonomic scope" value="Archaea"/>
</dbReference>
<dbReference type="STRING" id="1230460.C495_04332"/>
<organism evidence="3 4">
    <name type="scientific">Natronorubrum sulfidifaciens JCM 14089</name>
    <dbReference type="NCBI Taxonomy" id="1230460"/>
    <lineage>
        <taxon>Archaea</taxon>
        <taxon>Methanobacteriati</taxon>
        <taxon>Methanobacteriota</taxon>
        <taxon>Stenosarchaea group</taxon>
        <taxon>Halobacteria</taxon>
        <taxon>Halobacteriales</taxon>
        <taxon>Natrialbaceae</taxon>
        <taxon>Natronorubrum</taxon>
    </lineage>
</organism>
<evidence type="ECO:0000313" key="3">
    <source>
        <dbReference type="EMBL" id="ELY47456.1"/>
    </source>
</evidence>
<dbReference type="PANTHER" id="PTHR46268">
    <property type="entry name" value="STRESS RESPONSE PROTEIN NHAX"/>
    <property type="match status" value="1"/>
</dbReference>
<evidence type="ECO:0000313" key="4">
    <source>
        <dbReference type="Proteomes" id="UP000011661"/>
    </source>
</evidence>
<reference evidence="3 4" key="1">
    <citation type="journal article" date="2014" name="PLoS Genet.">
        <title>Phylogenetically driven sequencing of extremely halophilic archaea reveals strategies for static and dynamic osmo-response.</title>
        <authorList>
            <person name="Becker E.A."/>
            <person name="Seitzer P.M."/>
            <person name="Tritt A."/>
            <person name="Larsen D."/>
            <person name="Krusor M."/>
            <person name="Yao A.I."/>
            <person name="Wu D."/>
            <person name="Madern D."/>
            <person name="Eisen J.A."/>
            <person name="Darling A.E."/>
            <person name="Facciotti M.T."/>
        </authorList>
    </citation>
    <scope>NUCLEOTIDE SEQUENCE [LARGE SCALE GENOMIC DNA]</scope>
    <source>
        <strain evidence="3 4">JCM 14089</strain>
    </source>
</reference>
<dbReference type="OrthoDB" id="281037at2157"/>
<evidence type="ECO:0000259" key="2">
    <source>
        <dbReference type="Pfam" id="PF00582"/>
    </source>
</evidence>
<dbReference type="PANTHER" id="PTHR46268:SF6">
    <property type="entry name" value="UNIVERSAL STRESS PROTEIN UP12"/>
    <property type="match status" value="1"/>
</dbReference>
<dbReference type="PRINTS" id="PR01438">
    <property type="entry name" value="UNVRSLSTRESS"/>
</dbReference>
<dbReference type="InterPro" id="IPR006015">
    <property type="entry name" value="Universal_stress_UspA"/>
</dbReference>
<dbReference type="Gene3D" id="3.40.50.620">
    <property type="entry name" value="HUPs"/>
    <property type="match status" value="1"/>
</dbReference>